<gene>
    <name evidence="1" type="ORF">PO382_21650</name>
</gene>
<protein>
    <submittedName>
        <fullName evidence="1">Uncharacterized protein</fullName>
    </submittedName>
</protein>
<organism evidence="1 2">
    <name type="scientific">Bacteroides ovatus</name>
    <dbReference type="NCBI Taxonomy" id="28116"/>
    <lineage>
        <taxon>Bacteria</taxon>
        <taxon>Pseudomonadati</taxon>
        <taxon>Bacteroidota</taxon>
        <taxon>Bacteroidia</taxon>
        <taxon>Bacteroidales</taxon>
        <taxon>Bacteroidaceae</taxon>
        <taxon>Bacteroides</taxon>
    </lineage>
</organism>
<dbReference type="AlphaFoldDB" id="A0AAW6HK91"/>
<sequence>MKRLILNVLGRILGYRRYVCPNCKKVNYLKCSDELTAGYCRSCEHPIWN</sequence>
<dbReference type="EMBL" id="JAQNZF010000038">
    <property type="protein sequence ID" value="MDC2744818.1"/>
    <property type="molecule type" value="Genomic_DNA"/>
</dbReference>
<evidence type="ECO:0000313" key="2">
    <source>
        <dbReference type="Proteomes" id="UP001219389"/>
    </source>
</evidence>
<dbReference type="Proteomes" id="UP001219389">
    <property type="component" value="Unassembled WGS sequence"/>
</dbReference>
<name>A0AAW6HK91_BACOV</name>
<dbReference type="RefSeq" id="WP_171036037.1">
    <property type="nucleotide sequence ID" value="NZ_JAQNZD010000040.1"/>
</dbReference>
<proteinExistence type="predicted"/>
<reference evidence="1" key="1">
    <citation type="submission" date="2022-10" db="EMBL/GenBank/DDBJ databases">
        <title>Human gut microbiome strain richness.</title>
        <authorList>
            <person name="Chen-Liaw A."/>
        </authorList>
    </citation>
    <scope>NUCLEOTIDE SEQUENCE</scope>
    <source>
        <strain evidence="1">BSD2780120875st1_E1_BSD2780120875_150330</strain>
    </source>
</reference>
<comment type="caution">
    <text evidence="1">The sequence shown here is derived from an EMBL/GenBank/DDBJ whole genome shotgun (WGS) entry which is preliminary data.</text>
</comment>
<evidence type="ECO:0000313" key="1">
    <source>
        <dbReference type="EMBL" id="MDC2744818.1"/>
    </source>
</evidence>
<accession>A0AAW6HK91</accession>